<dbReference type="PROSITE" id="PS51192">
    <property type="entry name" value="HELICASE_ATP_BIND_1"/>
    <property type="match status" value="1"/>
</dbReference>
<evidence type="ECO:0000256" key="1">
    <source>
        <dbReference type="ARBA" id="ARBA00022741"/>
    </source>
</evidence>
<name>A0A835Z8M1_9STRA</name>
<evidence type="ECO:0000256" key="2">
    <source>
        <dbReference type="ARBA" id="ARBA00022801"/>
    </source>
</evidence>
<dbReference type="EMBL" id="JAFCMP010000067">
    <property type="protein sequence ID" value="KAG5188656.1"/>
    <property type="molecule type" value="Genomic_DNA"/>
</dbReference>
<dbReference type="InterPro" id="IPR050474">
    <property type="entry name" value="Hel308_SKI2-like"/>
</dbReference>
<dbReference type="InterPro" id="IPR014001">
    <property type="entry name" value="Helicase_ATP-bd"/>
</dbReference>
<accession>A0A835Z8M1</accession>
<dbReference type="GO" id="GO:0003676">
    <property type="term" value="F:nucleic acid binding"/>
    <property type="evidence" value="ECO:0007669"/>
    <property type="project" value="InterPro"/>
</dbReference>
<dbReference type="SUPFAM" id="SSF52540">
    <property type="entry name" value="P-loop containing nucleoside triphosphate hydrolases"/>
    <property type="match status" value="1"/>
</dbReference>
<dbReference type="Pfam" id="PF00270">
    <property type="entry name" value="DEAD"/>
    <property type="match status" value="1"/>
</dbReference>
<dbReference type="GO" id="GO:0004386">
    <property type="term" value="F:helicase activity"/>
    <property type="evidence" value="ECO:0007669"/>
    <property type="project" value="UniProtKB-KW"/>
</dbReference>
<dbReference type="GO" id="GO:0016787">
    <property type="term" value="F:hydrolase activity"/>
    <property type="evidence" value="ECO:0007669"/>
    <property type="project" value="UniProtKB-KW"/>
</dbReference>
<evidence type="ECO:0000313" key="7">
    <source>
        <dbReference type="Proteomes" id="UP000664859"/>
    </source>
</evidence>
<evidence type="ECO:0000256" key="3">
    <source>
        <dbReference type="ARBA" id="ARBA00022806"/>
    </source>
</evidence>
<organism evidence="6 7">
    <name type="scientific">Tribonema minus</name>
    <dbReference type="NCBI Taxonomy" id="303371"/>
    <lineage>
        <taxon>Eukaryota</taxon>
        <taxon>Sar</taxon>
        <taxon>Stramenopiles</taxon>
        <taxon>Ochrophyta</taxon>
        <taxon>PX clade</taxon>
        <taxon>Xanthophyceae</taxon>
        <taxon>Tribonematales</taxon>
        <taxon>Tribonemataceae</taxon>
        <taxon>Tribonema</taxon>
    </lineage>
</organism>
<comment type="caution">
    <text evidence="6">The sequence shown here is derived from an EMBL/GenBank/DDBJ whole genome shotgun (WGS) entry which is preliminary data.</text>
</comment>
<evidence type="ECO:0000256" key="4">
    <source>
        <dbReference type="ARBA" id="ARBA00022840"/>
    </source>
</evidence>
<sequence>MQSQVFEVAYNSAQNMLVCAPTGAGKTNVAMLALLQLVKRHMHNGRVDRHGLKAVYVAPMKALAQEVVAKFSQRLKPLGLVVKEYTGDMQLTRAEVCK</sequence>
<dbReference type="Gene3D" id="3.40.50.300">
    <property type="entry name" value="P-loop containing nucleotide triphosphate hydrolases"/>
    <property type="match status" value="1"/>
</dbReference>
<reference evidence="6" key="1">
    <citation type="submission" date="2021-02" db="EMBL/GenBank/DDBJ databases">
        <title>First Annotated Genome of the Yellow-green Alga Tribonema minus.</title>
        <authorList>
            <person name="Mahan K.M."/>
        </authorList>
    </citation>
    <scope>NUCLEOTIDE SEQUENCE</scope>
    <source>
        <strain evidence="6">UTEX B ZZ1240</strain>
    </source>
</reference>
<dbReference type="PANTHER" id="PTHR47961:SF6">
    <property type="entry name" value="DNA-DIRECTED DNA POLYMERASE"/>
    <property type="match status" value="1"/>
</dbReference>
<dbReference type="InterPro" id="IPR011545">
    <property type="entry name" value="DEAD/DEAH_box_helicase_dom"/>
</dbReference>
<keyword evidence="2 6" id="KW-0378">Hydrolase</keyword>
<protein>
    <submittedName>
        <fullName evidence="6">P-loop containing nucleoside triphosphate hydrolase protein</fullName>
    </submittedName>
</protein>
<dbReference type="Proteomes" id="UP000664859">
    <property type="component" value="Unassembled WGS sequence"/>
</dbReference>
<proteinExistence type="predicted"/>
<keyword evidence="3" id="KW-0347">Helicase</keyword>
<keyword evidence="1" id="KW-0547">Nucleotide-binding</keyword>
<gene>
    <name evidence="6" type="ORF">JKP88DRAFT_177803</name>
</gene>
<dbReference type="OrthoDB" id="5575at2759"/>
<evidence type="ECO:0000259" key="5">
    <source>
        <dbReference type="PROSITE" id="PS51192"/>
    </source>
</evidence>
<evidence type="ECO:0000313" key="6">
    <source>
        <dbReference type="EMBL" id="KAG5188656.1"/>
    </source>
</evidence>
<dbReference type="PANTHER" id="PTHR47961">
    <property type="entry name" value="DNA POLYMERASE THETA, PUTATIVE (AFU_ORTHOLOGUE AFUA_1G05260)-RELATED"/>
    <property type="match status" value="1"/>
</dbReference>
<feature type="domain" description="Helicase ATP-binding" evidence="5">
    <location>
        <begin position="7"/>
        <end position="98"/>
    </location>
</feature>
<keyword evidence="4" id="KW-0067">ATP-binding</keyword>
<keyword evidence="7" id="KW-1185">Reference proteome</keyword>
<dbReference type="AlphaFoldDB" id="A0A835Z8M1"/>
<dbReference type="GO" id="GO:0005524">
    <property type="term" value="F:ATP binding"/>
    <property type="evidence" value="ECO:0007669"/>
    <property type="project" value="UniProtKB-KW"/>
</dbReference>
<dbReference type="InterPro" id="IPR027417">
    <property type="entry name" value="P-loop_NTPase"/>
</dbReference>